<proteinExistence type="predicted"/>
<evidence type="ECO:0000313" key="1">
    <source>
        <dbReference type="EMBL" id="MFC6322610.1"/>
    </source>
</evidence>
<accession>A0ABW1UUJ8</accession>
<dbReference type="EMBL" id="JBHSSN010000004">
    <property type="protein sequence ID" value="MFC6322610.1"/>
    <property type="molecule type" value="Genomic_DNA"/>
</dbReference>
<dbReference type="Proteomes" id="UP001596186">
    <property type="component" value="Unassembled WGS sequence"/>
</dbReference>
<dbReference type="RefSeq" id="WP_125593153.1">
    <property type="nucleotide sequence ID" value="NZ_JBHSSN010000004.1"/>
</dbReference>
<comment type="caution">
    <text evidence="1">The sequence shown here is derived from an EMBL/GenBank/DDBJ whole genome shotgun (WGS) entry which is preliminary data.</text>
</comment>
<keyword evidence="2" id="KW-1185">Reference proteome</keyword>
<name>A0ABW1UUJ8_9LACO</name>
<protein>
    <submittedName>
        <fullName evidence="1">AbrB family transcriptional regulator</fullName>
    </submittedName>
</protein>
<reference evidence="2" key="1">
    <citation type="journal article" date="2019" name="Int. J. Syst. Evol. Microbiol.">
        <title>The Global Catalogue of Microorganisms (GCM) 10K type strain sequencing project: providing services to taxonomists for standard genome sequencing and annotation.</title>
        <authorList>
            <consortium name="The Broad Institute Genomics Platform"/>
            <consortium name="The Broad Institute Genome Sequencing Center for Infectious Disease"/>
            <person name="Wu L."/>
            <person name="Ma J."/>
        </authorList>
    </citation>
    <scope>NUCLEOTIDE SEQUENCE [LARGE SCALE GENOMIC DNA]</scope>
    <source>
        <strain evidence="2">CCM 8895</strain>
    </source>
</reference>
<evidence type="ECO:0000313" key="2">
    <source>
        <dbReference type="Proteomes" id="UP001596186"/>
    </source>
</evidence>
<sequence>MINPENLNKEVKMFKNGNSYAFRISKNDREFLNVDENTIFEKIISPDGKEVTFKKIEKVRPEVLKMTNDFYDKNEELMKRLAKL</sequence>
<dbReference type="SUPFAM" id="SSF89447">
    <property type="entry name" value="AbrB/MazE/MraZ-like"/>
    <property type="match status" value="1"/>
</dbReference>
<gene>
    <name evidence="1" type="ORF">ACFP1F_02365</name>
</gene>
<organism evidence="1 2">
    <name type="scientific">Companilactobacillus baiquanensis</name>
    <dbReference type="NCBI Taxonomy" id="2486005"/>
    <lineage>
        <taxon>Bacteria</taxon>
        <taxon>Bacillati</taxon>
        <taxon>Bacillota</taxon>
        <taxon>Bacilli</taxon>
        <taxon>Lactobacillales</taxon>
        <taxon>Lactobacillaceae</taxon>
        <taxon>Companilactobacillus</taxon>
    </lineage>
</organism>
<dbReference type="InterPro" id="IPR037914">
    <property type="entry name" value="SpoVT-AbrB_sf"/>
</dbReference>